<protein>
    <submittedName>
        <fullName evidence="1">Uncharacterized protein</fullName>
    </submittedName>
</protein>
<organism evidence="1 2">
    <name type="scientific">Araneus ventricosus</name>
    <name type="common">Orbweaver spider</name>
    <name type="synonym">Epeira ventricosa</name>
    <dbReference type="NCBI Taxonomy" id="182803"/>
    <lineage>
        <taxon>Eukaryota</taxon>
        <taxon>Metazoa</taxon>
        <taxon>Ecdysozoa</taxon>
        <taxon>Arthropoda</taxon>
        <taxon>Chelicerata</taxon>
        <taxon>Arachnida</taxon>
        <taxon>Araneae</taxon>
        <taxon>Araneomorphae</taxon>
        <taxon>Entelegynae</taxon>
        <taxon>Araneoidea</taxon>
        <taxon>Araneidae</taxon>
        <taxon>Araneus</taxon>
    </lineage>
</organism>
<evidence type="ECO:0000313" key="1">
    <source>
        <dbReference type="EMBL" id="GBN87567.1"/>
    </source>
</evidence>
<accession>A0A4Y2SHH2</accession>
<name>A0A4Y2SHH2_ARAVE</name>
<sequence>MDRLGATHRGQWWQNVREFATFLANVLRGERINNMTRVPLTIATQLIKPLRAGLGCYSRLVGGSNIASELPHVADFVGNDHLIFLQSFET</sequence>
<dbReference type="AlphaFoldDB" id="A0A4Y2SHH2"/>
<dbReference type="Proteomes" id="UP000499080">
    <property type="component" value="Unassembled WGS sequence"/>
</dbReference>
<gene>
    <name evidence="1" type="ORF">AVEN_19213_1</name>
</gene>
<comment type="caution">
    <text evidence="1">The sequence shown here is derived from an EMBL/GenBank/DDBJ whole genome shotgun (WGS) entry which is preliminary data.</text>
</comment>
<proteinExistence type="predicted"/>
<evidence type="ECO:0000313" key="2">
    <source>
        <dbReference type="Proteomes" id="UP000499080"/>
    </source>
</evidence>
<keyword evidence="2" id="KW-1185">Reference proteome</keyword>
<dbReference type="EMBL" id="BGPR01021856">
    <property type="protein sequence ID" value="GBN87567.1"/>
    <property type="molecule type" value="Genomic_DNA"/>
</dbReference>
<reference evidence="1 2" key="1">
    <citation type="journal article" date="2019" name="Sci. Rep.">
        <title>Orb-weaving spider Araneus ventricosus genome elucidates the spidroin gene catalogue.</title>
        <authorList>
            <person name="Kono N."/>
            <person name="Nakamura H."/>
            <person name="Ohtoshi R."/>
            <person name="Moran D.A.P."/>
            <person name="Shinohara A."/>
            <person name="Yoshida Y."/>
            <person name="Fujiwara M."/>
            <person name="Mori M."/>
            <person name="Tomita M."/>
            <person name="Arakawa K."/>
        </authorList>
    </citation>
    <scope>NUCLEOTIDE SEQUENCE [LARGE SCALE GENOMIC DNA]</scope>
</reference>